<protein>
    <submittedName>
        <fullName evidence="1">Uncharacterized protein</fullName>
    </submittedName>
</protein>
<reference evidence="1 2" key="1">
    <citation type="submission" date="2020-03" db="EMBL/GenBank/DDBJ databases">
        <title>Screen low temperature-resistant strains for efficient degradation of petroleum hydrocarbons under the low temperature.</title>
        <authorList>
            <person name="Wang Y."/>
            <person name="Chen J."/>
        </authorList>
    </citation>
    <scope>NUCLEOTIDE SEQUENCE [LARGE SCALE GENOMIC DNA]</scope>
    <source>
        <strain evidence="1 2">KB1</strain>
    </source>
</reference>
<name>A0A6G9CPI8_RHOER</name>
<evidence type="ECO:0000313" key="2">
    <source>
        <dbReference type="Proteomes" id="UP000502345"/>
    </source>
</evidence>
<dbReference type="EMBL" id="CP050124">
    <property type="protein sequence ID" value="QIP38626.1"/>
    <property type="molecule type" value="Genomic_DNA"/>
</dbReference>
<proteinExistence type="predicted"/>
<dbReference type="Proteomes" id="UP000502345">
    <property type="component" value="Chromosome"/>
</dbReference>
<gene>
    <name evidence="1" type="ORF">G9444_1382</name>
</gene>
<organism evidence="1 2">
    <name type="scientific">Rhodococcus erythropolis</name>
    <name type="common">Arthrobacter picolinophilus</name>
    <dbReference type="NCBI Taxonomy" id="1833"/>
    <lineage>
        <taxon>Bacteria</taxon>
        <taxon>Bacillati</taxon>
        <taxon>Actinomycetota</taxon>
        <taxon>Actinomycetes</taxon>
        <taxon>Mycobacteriales</taxon>
        <taxon>Nocardiaceae</taxon>
        <taxon>Rhodococcus</taxon>
        <taxon>Rhodococcus erythropolis group</taxon>
    </lineage>
</organism>
<sequence length="118" mass="12489">MNLIEQTRNGTDHAVAPAFVISAVQYPDLQEGVTMSTIVQPNVFESEVRVGSHRDSLGNKQRVRVGVTENGGIEVTLPGAGNPSLRLSFDEAEELAAVLGDSALIVRFSHGAGFAEVA</sequence>
<dbReference type="AlphaFoldDB" id="A0A6G9CPI8"/>
<accession>A0A6G9CPI8</accession>
<evidence type="ECO:0000313" key="1">
    <source>
        <dbReference type="EMBL" id="QIP38626.1"/>
    </source>
</evidence>